<dbReference type="PANTHER" id="PTHR33990">
    <property type="entry name" value="PROTEIN YJDN-RELATED"/>
    <property type="match status" value="1"/>
</dbReference>
<dbReference type="Gene3D" id="3.10.180.10">
    <property type="entry name" value="2,3-Dihydroxybiphenyl 1,2-Dioxygenase, domain 1"/>
    <property type="match status" value="1"/>
</dbReference>
<reference evidence="2 3" key="1">
    <citation type="submission" date="2019-04" db="EMBL/GenBank/DDBJ databases">
        <title>Draft genome sequence of Youngimonas vesicularis.</title>
        <authorList>
            <person name="Hameed A."/>
        </authorList>
    </citation>
    <scope>NUCLEOTIDE SEQUENCE [LARGE SCALE GENOMIC DNA]</scope>
    <source>
        <strain evidence="2 3">CC-AMW-E</strain>
    </source>
</reference>
<evidence type="ECO:0000313" key="3">
    <source>
        <dbReference type="Proteomes" id="UP000306113"/>
    </source>
</evidence>
<feature type="domain" description="Glyoxalase/fosfomycin resistance/dioxygenase" evidence="1">
    <location>
        <begin position="11"/>
        <end position="132"/>
    </location>
</feature>
<accession>A0A4S3M792</accession>
<dbReference type="InterPro" id="IPR004360">
    <property type="entry name" value="Glyas_Fos-R_dOase_dom"/>
</dbReference>
<name>A0A4S3M792_9RHOB</name>
<dbReference type="OrthoDB" id="9795306at2"/>
<dbReference type="SUPFAM" id="SSF54593">
    <property type="entry name" value="Glyoxalase/Bleomycin resistance protein/Dihydroxybiphenyl dioxygenase"/>
    <property type="match status" value="1"/>
</dbReference>
<keyword evidence="3" id="KW-1185">Reference proteome</keyword>
<gene>
    <name evidence="2" type="ORF">E7681_14040</name>
</gene>
<evidence type="ECO:0000259" key="1">
    <source>
        <dbReference type="Pfam" id="PF00903"/>
    </source>
</evidence>
<dbReference type="EMBL" id="SSMD01000006">
    <property type="protein sequence ID" value="THD73033.1"/>
    <property type="molecule type" value="Genomic_DNA"/>
</dbReference>
<comment type="caution">
    <text evidence="2">The sequence shown here is derived from an EMBL/GenBank/DDBJ whole genome shotgun (WGS) entry which is preliminary data.</text>
</comment>
<dbReference type="InterPro" id="IPR029068">
    <property type="entry name" value="Glyas_Bleomycin-R_OHBP_Dase"/>
</dbReference>
<protein>
    <submittedName>
        <fullName evidence="2">VOC family protein</fullName>
    </submittedName>
</protein>
<sequence length="138" mass="15075">MSFDPYIHFPGTCAEAMQFYADIFGGELAVMPYAAAPEGQAPEMPHDPSRVMHACLLLDGRMLLASDYPSAEMDQPQASVSISHECTDRPTAAALFDKLAEGAQMVMMPFGDVFWCDGFGMMTDRFGTTWMISGPSTM</sequence>
<dbReference type="AlphaFoldDB" id="A0A4S3M792"/>
<dbReference type="CDD" id="cd06588">
    <property type="entry name" value="PhnB_like"/>
    <property type="match status" value="1"/>
</dbReference>
<proteinExistence type="predicted"/>
<dbReference type="PANTHER" id="PTHR33990:SF1">
    <property type="entry name" value="PROTEIN YJDN"/>
    <property type="match status" value="1"/>
</dbReference>
<dbReference type="Proteomes" id="UP000306113">
    <property type="component" value="Unassembled WGS sequence"/>
</dbReference>
<evidence type="ECO:0000313" key="2">
    <source>
        <dbReference type="EMBL" id="THD73033.1"/>
    </source>
</evidence>
<dbReference type="Pfam" id="PF00903">
    <property type="entry name" value="Glyoxalase"/>
    <property type="match status" value="1"/>
</dbReference>
<dbReference type="RefSeq" id="WP_136339928.1">
    <property type="nucleotide sequence ID" value="NZ_SSMD01000006.1"/>
</dbReference>
<dbReference type="InterPro" id="IPR028973">
    <property type="entry name" value="PhnB-like"/>
</dbReference>
<organism evidence="2 3">
    <name type="scientific">Thalassobius vesicularis</name>
    <dbReference type="NCBI Taxonomy" id="1294297"/>
    <lineage>
        <taxon>Bacteria</taxon>
        <taxon>Pseudomonadati</taxon>
        <taxon>Pseudomonadota</taxon>
        <taxon>Alphaproteobacteria</taxon>
        <taxon>Rhodobacterales</taxon>
        <taxon>Roseobacteraceae</taxon>
        <taxon>Thalassovita</taxon>
    </lineage>
</organism>